<feature type="compositionally biased region" description="Low complexity" evidence="4">
    <location>
        <begin position="159"/>
        <end position="168"/>
    </location>
</feature>
<dbReference type="Pfam" id="PF10537">
    <property type="entry name" value="WAC_Acf1_DNA_bd"/>
    <property type="match status" value="1"/>
</dbReference>
<dbReference type="InterPro" id="IPR047171">
    <property type="entry name" value="BAZ1A"/>
</dbReference>
<feature type="compositionally biased region" description="Polar residues" evidence="4">
    <location>
        <begin position="288"/>
        <end position="313"/>
    </location>
</feature>
<feature type="compositionally biased region" description="Polar residues" evidence="4">
    <location>
        <begin position="767"/>
        <end position="779"/>
    </location>
</feature>
<dbReference type="InterPro" id="IPR013136">
    <property type="entry name" value="WSTF_Acf1_Cbp146"/>
</dbReference>
<evidence type="ECO:0000256" key="1">
    <source>
        <dbReference type="ARBA" id="ARBA00004123"/>
    </source>
</evidence>
<dbReference type="PANTHER" id="PTHR46510">
    <property type="entry name" value="BROMODOMAIN ADJACENT TO ZINC FINGER DOMAIN PROTEIN 1A"/>
    <property type="match status" value="1"/>
</dbReference>
<evidence type="ECO:0000259" key="5">
    <source>
        <dbReference type="PROSITE" id="PS51136"/>
    </source>
</evidence>
<sequence length="1758" mass="192067">MPLLNGEQFVKQQPPPNLDPNEEVFFSPITYEVFRDYDEFFERTILLNSLTWSCSFCGKRQLTYTEAQACEQADENQLATFGVGLSRGLLHIMLHSRRRRLSELVDLLVSFSVSRFFVGEKLNVKRPDNSLEHFVVVERVILPPQPGQSKNNSEDTESEGSSVSEVSGMPDPKSIKYVVRSASPTDESTGSTLILPSSALQRPARNYINRDRIKFFIRQTGQLESQIFVPRESLLRHFNLYPKGSLRWADIFADPELRWFDLTPPRTASGRDKVVHSKGLLKGAPRSGKTSENSCGLTKSVGGSANQQSSESTWDAQRLTRIERMELERTWSLLRKRDDLDLSDLVPLPSFTPLRLRLIPLEDFGTCLQVYEFYHVFGGLLRLPVPGFASQATDGAAASPSASSIGQPCLMSDEETGERSARLTWDVLEEVLLSTDPMGPLADVLLGLLGAIRRLENETNGRQLPPTAEAAAASTVSAIATLEAGLPLAYAGILTGLGSSQEYSTMLTESLLCDHALALIFRGAADTTRQAELVGVPPAHPALTSRAERAALALGGQAAAAASVGGGAPDAPTPNRSAAVRACALACAVGAASLPPLDRAGLADALWLHITTAPAKAGGWRGGIWGGTRPLDDPCVELIRRHKDLVDKLRVDPIYSWSLRERLTLITTLMDELLMQPQLRERMDEGFERVRQLRLQLRGIQAERYKLYGGNANIANMLYGFSPSTLISSCDNWLTGTPPILRNNMNRPRKKTIEAAKAKIAAEYSNAKGSATDSDSQKAGSEAEGETSAPPPPPPINTFSKELEVEEQELWASVLKTARRFSMIPLGQDRVYRRYWLVMSLPAILIEDTLQELSSTRATSMTPAKKTEGTSVQPLRVRGRQVCASATLGSSPAQAARTIQQAIDTLLTNSLEDEQWQNPRLLDRDSLISQLSIDLPHNREALPMEQLKNLVHPARRSNPLVDADHPAVTQVEKLQRNPPRWSVLLPLSHSSSSPSPSDDSHDESTRDSLALDRYRGARLAIDQLEASLNPRGTRESHLRKSVCQLRPILIKVVADCPTELLVASESLKPPVGKEPDSVLLSWLEATARGVAMRLGVPLSTPNAAADSEENVAPNCEEAKQSSKFQELVQMILSIGNAIGPRRLAAPLSADDRSLRGSLPSTASLSCLDSLDDSNNPPSPCSRLSSSNADLKSLENGFAATTTGFQRWCACVQSATTTSQLHLLVRALERAARRANRGGRGVPAAIGSYATRFRLPETRCTACRGSPDTAAPNTTHPSPPLTPFSLCGGCACPFHVDCLLNSLSRQSTSRSLRNRLRTPQEFSSLAQTFAVYSLLPCQITTTASARQDALRSATLLCDRCRRLSGCDVKEKFADPLPNELLEAVEMKAELVEQMEESLREELDEEMSVSSKNTNLTPLLDGQRPPFDEASTLNGEQESDANSDTQFHPVGRRRRHGRPRRSSPYLTTPSSSPPRRSRPPKRPRYLDDYEADTSPSMVASPAVGEEGDDDGTWKPPAPASLEQLSVISTDDVLYEDEVEAFVDLKTKAKTRGRPNGSYGGGKEPSTALIGRYSQPPRRSRPLRPDIQPQATRTLPADETVDAAHHLVDTPVAASGPGPIQSQQAAERLLAEISALSVARPLLRCALSKTVQAEAPNKPSEHHQHAHRTRRSVEVNKPSTSLYAYDLESLKDLLTQGALPGGPREIVPQLRLLTMHWMACNRPGSRLHGCAQDVSAFLEKRLSELSGEKVGTASVASVPNH</sequence>
<feature type="compositionally biased region" description="Polar residues" evidence="4">
    <location>
        <begin position="1406"/>
        <end position="1415"/>
    </location>
</feature>
<feature type="compositionally biased region" description="Polar residues" evidence="4">
    <location>
        <begin position="1429"/>
        <end position="1444"/>
    </location>
</feature>
<dbReference type="GO" id="GO:0031445">
    <property type="term" value="P:regulation of heterochromatin formation"/>
    <property type="evidence" value="ECO:0007669"/>
    <property type="project" value="TreeGrafter"/>
</dbReference>
<feature type="domain" description="WAC" evidence="5">
    <location>
        <begin position="22"/>
        <end position="129"/>
    </location>
</feature>
<dbReference type="OrthoDB" id="332390at2759"/>
<feature type="compositionally biased region" description="Basic and acidic residues" evidence="4">
    <location>
        <begin position="998"/>
        <end position="1007"/>
    </location>
</feature>
<feature type="region of interest" description="Disordered" evidence="4">
    <location>
        <begin position="1547"/>
        <end position="1586"/>
    </location>
</feature>
<feature type="region of interest" description="Disordered" evidence="4">
    <location>
        <begin position="764"/>
        <end position="799"/>
    </location>
</feature>
<dbReference type="PANTHER" id="PTHR46510:SF1">
    <property type="entry name" value="BROMODOMAIN ADJACENT TO ZINC FINGER DOMAIN PROTEIN 1A"/>
    <property type="match status" value="1"/>
</dbReference>
<accession>A0A0R3U3U6</accession>
<evidence type="ECO:0000256" key="3">
    <source>
        <dbReference type="PROSITE-ProRule" id="PRU00475"/>
    </source>
</evidence>
<dbReference type="Pfam" id="PF15613">
    <property type="entry name" value="WSD"/>
    <property type="match status" value="1"/>
</dbReference>
<organism evidence="6 7">
    <name type="scientific">Mesocestoides corti</name>
    <name type="common">Flatworm</name>
    <dbReference type="NCBI Taxonomy" id="53468"/>
    <lineage>
        <taxon>Eukaryota</taxon>
        <taxon>Metazoa</taxon>
        <taxon>Spiralia</taxon>
        <taxon>Lophotrochozoa</taxon>
        <taxon>Platyhelminthes</taxon>
        <taxon>Cestoda</taxon>
        <taxon>Eucestoda</taxon>
        <taxon>Cyclophyllidea</taxon>
        <taxon>Mesocestoididae</taxon>
        <taxon>Mesocestoides</taxon>
    </lineage>
</organism>
<feature type="region of interest" description="Disordered" evidence="4">
    <location>
        <begin position="277"/>
        <end position="313"/>
    </location>
</feature>
<feature type="compositionally biased region" description="Low complexity" evidence="4">
    <location>
        <begin position="1460"/>
        <end position="1472"/>
    </location>
</feature>
<dbReference type="InterPro" id="IPR028941">
    <property type="entry name" value="WHIM2_dom"/>
</dbReference>
<evidence type="ECO:0000256" key="2">
    <source>
        <dbReference type="ARBA" id="ARBA00023242"/>
    </source>
</evidence>
<reference evidence="6 7" key="1">
    <citation type="submission" date="2018-10" db="EMBL/GenBank/DDBJ databases">
        <authorList>
            <consortium name="Pathogen Informatics"/>
        </authorList>
    </citation>
    <scope>NUCLEOTIDE SEQUENCE [LARGE SCALE GENOMIC DNA]</scope>
</reference>
<feature type="region of interest" description="Disordered" evidence="4">
    <location>
        <begin position="1650"/>
        <end position="1671"/>
    </location>
</feature>
<dbReference type="GO" id="GO:0000228">
    <property type="term" value="C:nuclear chromosome"/>
    <property type="evidence" value="ECO:0007669"/>
    <property type="project" value="TreeGrafter"/>
</dbReference>
<feature type="region of interest" description="Disordered" evidence="4">
    <location>
        <begin position="145"/>
        <end position="171"/>
    </location>
</feature>
<feature type="compositionally biased region" description="Low complexity" evidence="4">
    <location>
        <begin position="984"/>
        <end position="997"/>
    </location>
</feature>
<dbReference type="STRING" id="53468.A0A0R3U3U6"/>
<dbReference type="GO" id="GO:0008623">
    <property type="term" value="C:CHRAC"/>
    <property type="evidence" value="ECO:0007669"/>
    <property type="project" value="TreeGrafter"/>
</dbReference>
<gene>
    <name evidence="6" type="ORF">MCOS_LOCUS1277</name>
</gene>
<dbReference type="GO" id="GO:0006338">
    <property type="term" value="P:chromatin remodeling"/>
    <property type="evidence" value="ECO:0007669"/>
    <property type="project" value="InterPro"/>
</dbReference>
<proteinExistence type="predicted"/>
<feature type="compositionally biased region" description="Basic residues" evidence="4">
    <location>
        <begin position="1448"/>
        <end position="1459"/>
    </location>
</feature>
<dbReference type="GO" id="GO:0006355">
    <property type="term" value="P:regulation of DNA-templated transcription"/>
    <property type="evidence" value="ECO:0007669"/>
    <property type="project" value="TreeGrafter"/>
</dbReference>
<protein>
    <submittedName>
        <fullName evidence="8">WAC domain-containing protein</fullName>
    </submittedName>
</protein>
<dbReference type="WBParaSite" id="MCU_005687-RC">
    <property type="protein sequence ID" value="MCU_005687-RC"/>
    <property type="gene ID" value="MCU_005687"/>
</dbReference>
<dbReference type="EMBL" id="UXSR01000148">
    <property type="protein sequence ID" value="VDD75274.1"/>
    <property type="molecule type" value="Genomic_DNA"/>
</dbReference>
<evidence type="ECO:0000313" key="8">
    <source>
        <dbReference type="WBParaSite" id="MCU_005687-RC"/>
    </source>
</evidence>
<keyword evidence="2 3" id="KW-0539">Nucleus</keyword>
<dbReference type="Proteomes" id="UP000267029">
    <property type="component" value="Unassembled WGS sequence"/>
</dbReference>
<feature type="region of interest" description="Disordered" evidence="4">
    <location>
        <begin position="1394"/>
        <end position="1517"/>
    </location>
</feature>
<evidence type="ECO:0000313" key="7">
    <source>
        <dbReference type="Proteomes" id="UP000267029"/>
    </source>
</evidence>
<reference evidence="8" key="2">
    <citation type="submission" date="2019-11" db="UniProtKB">
        <authorList>
            <consortium name="WormBaseParasite"/>
        </authorList>
    </citation>
    <scope>IDENTIFICATION</scope>
</reference>
<dbReference type="GO" id="GO:0003677">
    <property type="term" value="F:DNA binding"/>
    <property type="evidence" value="ECO:0007669"/>
    <property type="project" value="TreeGrafter"/>
</dbReference>
<name>A0A0R3U3U6_MESCO</name>
<feature type="region of interest" description="Disordered" evidence="4">
    <location>
        <begin position="983"/>
        <end position="1007"/>
    </location>
</feature>
<comment type="subcellular location">
    <subcellularLocation>
        <location evidence="1 3">Nucleus</location>
    </subcellularLocation>
</comment>
<evidence type="ECO:0000256" key="4">
    <source>
        <dbReference type="SAM" id="MobiDB-lite"/>
    </source>
</evidence>
<dbReference type="PROSITE" id="PS51136">
    <property type="entry name" value="WAC"/>
    <property type="match status" value="1"/>
</dbReference>
<evidence type="ECO:0000313" key="6">
    <source>
        <dbReference type="EMBL" id="VDD75274.1"/>
    </source>
</evidence>
<keyword evidence="7" id="KW-1185">Reference proteome</keyword>
<dbReference type="GO" id="GO:0045740">
    <property type="term" value="P:positive regulation of DNA replication"/>
    <property type="evidence" value="ECO:0007669"/>
    <property type="project" value="TreeGrafter"/>
</dbReference>